<dbReference type="EMBL" id="JBGLYH010000041">
    <property type="protein sequence ID" value="MEZ7197772.1"/>
    <property type="molecule type" value="Genomic_DNA"/>
</dbReference>
<evidence type="ECO:0000313" key="3">
    <source>
        <dbReference type="Proteomes" id="UP001568698"/>
    </source>
</evidence>
<dbReference type="RefSeq" id="WP_371387285.1">
    <property type="nucleotide sequence ID" value="NZ_JBGLYH010000041.1"/>
</dbReference>
<gene>
    <name evidence="2" type="ORF">AB6M95_13495</name>
</gene>
<proteinExistence type="predicted"/>
<keyword evidence="1" id="KW-0812">Transmembrane</keyword>
<protein>
    <submittedName>
        <fullName evidence="2">Uncharacterized protein</fullName>
    </submittedName>
</protein>
<name>A0ABV4K7K1_9BACT</name>
<comment type="caution">
    <text evidence="2">The sequence shown here is derived from an EMBL/GenBank/DDBJ whole genome shotgun (WGS) entry which is preliminary data.</text>
</comment>
<accession>A0ABV4K7K1</accession>
<dbReference type="Proteomes" id="UP001568698">
    <property type="component" value="Unassembled WGS sequence"/>
</dbReference>
<feature type="transmembrane region" description="Helical" evidence="1">
    <location>
        <begin position="61"/>
        <end position="80"/>
    </location>
</feature>
<organism evidence="2 3">
    <name type="scientific">Pseudodesulfovibrio karagichevae</name>
    <dbReference type="NCBI Taxonomy" id="3239305"/>
    <lineage>
        <taxon>Bacteria</taxon>
        <taxon>Pseudomonadati</taxon>
        <taxon>Thermodesulfobacteriota</taxon>
        <taxon>Desulfovibrionia</taxon>
        <taxon>Desulfovibrionales</taxon>
        <taxon>Desulfovibrionaceae</taxon>
    </lineage>
</organism>
<evidence type="ECO:0000313" key="2">
    <source>
        <dbReference type="EMBL" id="MEZ7197772.1"/>
    </source>
</evidence>
<keyword evidence="1" id="KW-1133">Transmembrane helix</keyword>
<reference evidence="2 3" key="1">
    <citation type="submission" date="2024-08" db="EMBL/GenBank/DDBJ databases">
        <title>Sulfate-reducing bacteria isolated from formation water of the oil field in Kazakhstan and description of Pseudodesulfovibrio sp.</title>
        <authorList>
            <person name="Bidzhieva S.K."/>
            <person name="Tourova T.P."/>
            <person name="Grouzdev D.S."/>
            <person name="Beletsky A.V."/>
            <person name="Sokolova D.S."/>
            <person name="Samigullina S.R."/>
            <person name="Poltaraus A.B."/>
            <person name="Avtukh A.N."/>
            <person name="Tereshina V.M."/>
            <person name="Zhaparov N.S."/>
            <person name="Mardanov A.V."/>
            <person name="Nazina T.N."/>
        </authorList>
    </citation>
    <scope>NUCLEOTIDE SEQUENCE [LARGE SCALE GENOMIC DNA]</scope>
    <source>
        <strain evidence="2 3">9FUS</strain>
    </source>
</reference>
<keyword evidence="3" id="KW-1185">Reference proteome</keyword>
<evidence type="ECO:0000256" key="1">
    <source>
        <dbReference type="SAM" id="Phobius"/>
    </source>
</evidence>
<sequence length="105" mass="11347">MKRKSPNKNFHTLLTGIHEARPGWRPDQSWRDAVLGEAARLHASAMNLDLDLSLNRLAPRFTLAAAAVSGVSLLTAVWVLNDLTAQILLVLTSQALHFGAPGLGI</sequence>
<keyword evidence="1" id="KW-0472">Membrane</keyword>